<accession>A0ABN9UJF7</accession>
<reference evidence="2" key="1">
    <citation type="submission" date="2023-10" db="EMBL/GenBank/DDBJ databases">
        <authorList>
            <person name="Chen Y."/>
            <person name="Shah S."/>
            <person name="Dougan E. K."/>
            <person name="Thang M."/>
            <person name="Chan C."/>
        </authorList>
    </citation>
    <scope>NUCLEOTIDE SEQUENCE [LARGE SCALE GENOMIC DNA]</scope>
</reference>
<evidence type="ECO:0000313" key="3">
    <source>
        <dbReference type="Proteomes" id="UP001189429"/>
    </source>
</evidence>
<organism evidence="2 3">
    <name type="scientific">Prorocentrum cordatum</name>
    <dbReference type="NCBI Taxonomy" id="2364126"/>
    <lineage>
        <taxon>Eukaryota</taxon>
        <taxon>Sar</taxon>
        <taxon>Alveolata</taxon>
        <taxon>Dinophyceae</taxon>
        <taxon>Prorocentrales</taxon>
        <taxon>Prorocentraceae</taxon>
        <taxon>Prorocentrum</taxon>
    </lineage>
</organism>
<keyword evidence="3" id="KW-1185">Reference proteome</keyword>
<proteinExistence type="predicted"/>
<sequence length="533" mass="56424">MDGNSFTGGDRWTMDRRVPGMCRLPTVRGQRCCQRRADAGGDLLRERGVSSLSRRGRPCALAGAAVADSLRPAAPERHLLGAYLHHSARIRYLAKLDRARPRDQTRLLSAAGPTAGAALVSELGILGVAVNDRAWTQAASEAWLDVWCHGVPELPDCLVDFTIRHPMAHRYRPTAPRAAGSTARAAEVAKADSTATHLLAAAACGRRRTRPLGAARSERAEALLAQVRCRGHPACVTAGRGAAAAAAAAERPPAQGAVAEQLRQLGAPSALWPPESTAGIVSRLLYDLKAVAIQVQTAAAGITARCTEIVHKGIVTIEAFVTDFDRGKAGGSPLFDCCSKGPCSKGDGENANVTHKIVSTMSKKLPAMVLADAPAGIKLELDVRDKKDQSAMPRAHAGAARSADDETVRIQLHRLLHQLTWLLLFWPRGRRCNAPPPRGTPSRLPHQTARLSFKALGASAVSPRGPGAHTHLRPRGRGDQPAELPKGAAGEGTGFDIGDAPAKFTPPGRQDAVPAAASRSGWWALVLPTGPRR</sequence>
<protein>
    <submittedName>
        <fullName evidence="2">Uncharacterized protein</fullName>
    </submittedName>
</protein>
<dbReference type="EMBL" id="CAUYUJ010015937">
    <property type="protein sequence ID" value="CAK0859838.1"/>
    <property type="molecule type" value="Genomic_DNA"/>
</dbReference>
<feature type="region of interest" description="Disordered" evidence="1">
    <location>
        <begin position="458"/>
        <end position="533"/>
    </location>
</feature>
<dbReference type="Proteomes" id="UP001189429">
    <property type="component" value="Unassembled WGS sequence"/>
</dbReference>
<evidence type="ECO:0000256" key="1">
    <source>
        <dbReference type="SAM" id="MobiDB-lite"/>
    </source>
</evidence>
<evidence type="ECO:0000313" key="2">
    <source>
        <dbReference type="EMBL" id="CAK0859838.1"/>
    </source>
</evidence>
<comment type="caution">
    <text evidence="2">The sequence shown here is derived from an EMBL/GenBank/DDBJ whole genome shotgun (WGS) entry which is preliminary data.</text>
</comment>
<gene>
    <name evidence="2" type="ORF">PCOR1329_LOCUS49071</name>
</gene>
<name>A0ABN9UJF7_9DINO</name>